<dbReference type="AlphaFoldDB" id="A0A3S9HAY2"/>
<accession>A0A3S9HAY2</accession>
<dbReference type="OrthoDB" id="3191472at2"/>
<dbReference type="PANTHER" id="PTHR40056:SF1">
    <property type="entry name" value="DUF1836 DOMAIN-CONTAINING PROTEIN"/>
    <property type="match status" value="1"/>
</dbReference>
<organism evidence="1 2">
    <name type="scientific">Jeotgalibaca ciconiae</name>
    <dbReference type="NCBI Taxonomy" id="2496265"/>
    <lineage>
        <taxon>Bacteria</taxon>
        <taxon>Bacillati</taxon>
        <taxon>Bacillota</taxon>
        <taxon>Bacilli</taxon>
        <taxon>Lactobacillales</taxon>
        <taxon>Carnobacteriaceae</taxon>
        <taxon>Jeotgalibaca</taxon>
    </lineage>
</organism>
<name>A0A3S9HAY2_9LACT</name>
<evidence type="ECO:0000313" key="1">
    <source>
        <dbReference type="EMBL" id="AZP04536.1"/>
    </source>
</evidence>
<dbReference type="Pfam" id="PF08876">
    <property type="entry name" value="DUF1836"/>
    <property type="match status" value="1"/>
</dbReference>
<reference evidence="2" key="1">
    <citation type="submission" date="2018-12" db="EMBL/GenBank/DDBJ databases">
        <title>Complete genome sequencing of Jeotgalibaca sp. H21T32.</title>
        <authorList>
            <person name="Bae J.-W."/>
            <person name="Lee S.-Y."/>
        </authorList>
    </citation>
    <scope>NUCLEOTIDE SEQUENCE [LARGE SCALE GENOMIC DNA]</scope>
    <source>
        <strain evidence="2">H21T32</strain>
    </source>
</reference>
<sequence length="199" mass="22984">MKLLHENEVLHYQQDLTNLKLIRWNELPNFGVYSDQVLTIIESQLSFLSSDDQERIITPAMINNYVKLGLIERPIKKKYYQLHIAKLIVITLLKQVLPLTDVQKGMSLQISVKGKKVAYDSFCDELEQSFHNLFSCLGKEIDFSFTINQIRNENIALKMVTLSLASKLLTQKIIEFNGLNQSNTERIYVEEKGAVSFEK</sequence>
<proteinExistence type="predicted"/>
<gene>
    <name evidence="1" type="ORF">EJN90_07750</name>
</gene>
<dbReference type="Proteomes" id="UP000273326">
    <property type="component" value="Chromosome"/>
</dbReference>
<dbReference type="InterPro" id="IPR014975">
    <property type="entry name" value="DUF1836"/>
</dbReference>
<keyword evidence="2" id="KW-1185">Reference proteome</keyword>
<dbReference type="PANTHER" id="PTHR40056">
    <property type="entry name" value="HYPOTHETICAL CYTOSOLIC PROTEIN"/>
    <property type="match status" value="1"/>
</dbReference>
<protein>
    <submittedName>
        <fullName evidence="1">DUF1836 domain-containing protein</fullName>
    </submittedName>
</protein>
<dbReference type="EMBL" id="CP034465">
    <property type="protein sequence ID" value="AZP04536.1"/>
    <property type="molecule type" value="Genomic_DNA"/>
</dbReference>
<dbReference type="KEGG" id="jeh:EJN90_07750"/>
<evidence type="ECO:0000313" key="2">
    <source>
        <dbReference type="Proteomes" id="UP000273326"/>
    </source>
</evidence>